<proteinExistence type="inferred from homology"/>
<sequence>MSNELRDQVVLITGAARGIGAHTARLAAARGARLSLVGLEPDRLRRRAEELTAAHGAGAAAWFEADVTDSAALERAVAGTLRAFGRIDRVLANAGIAGLGTVATGDVEALARTVEVNLIGVMRTAAATAAPVIAARGYYLLVSSTAAFTALPGMSAYCAAKAGVEHFGNALRLELAHHGVGVGTAHPGWVDTDLVRDAKDDLPSFRAAFGSLPWPVGSTSSVERCAQAFVRGLERRRRRVYVPRAIGGVQLLRTVVNSAFADRLVGRRSRSLVPQLEQEVAALGRSFGVHSAESGRRGIR</sequence>
<comment type="similarity">
    <text evidence="1">Belongs to the short-chain dehydrogenases/reductases (SDR) family.</text>
</comment>
<dbReference type="SUPFAM" id="SSF51735">
    <property type="entry name" value="NAD(P)-binding Rossmann-fold domains"/>
    <property type="match status" value="1"/>
</dbReference>
<dbReference type="CDD" id="cd05233">
    <property type="entry name" value="SDR_c"/>
    <property type="match status" value="1"/>
</dbReference>
<dbReference type="Pfam" id="PF00106">
    <property type="entry name" value="adh_short"/>
    <property type="match status" value="1"/>
</dbReference>
<evidence type="ECO:0000256" key="2">
    <source>
        <dbReference type="ARBA" id="ARBA00023002"/>
    </source>
</evidence>
<dbReference type="Gene3D" id="3.40.50.720">
    <property type="entry name" value="NAD(P)-binding Rossmann-like Domain"/>
    <property type="match status" value="1"/>
</dbReference>
<dbReference type="RefSeq" id="WP_191844552.1">
    <property type="nucleotide sequence ID" value="NZ_BAAALB010000063.1"/>
</dbReference>
<dbReference type="InterPro" id="IPR036291">
    <property type="entry name" value="NAD(P)-bd_dom_sf"/>
</dbReference>
<feature type="domain" description="Ketoreductase" evidence="3">
    <location>
        <begin position="8"/>
        <end position="192"/>
    </location>
</feature>
<keyword evidence="2" id="KW-0560">Oxidoreductase</keyword>
<keyword evidence="5" id="KW-1185">Reference proteome</keyword>
<dbReference type="GO" id="GO:0016491">
    <property type="term" value="F:oxidoreductase activity"/>
    <property type="evidence" value="ECO:0007669"/>
    <property type="project" value="UniProtKB-KW"/>
</dbReference>
<dbReference type="InterPro" id="IPR057326">
    <property type="entry name" value="KR_dom"/>
</dbReference>
<dbReference type="PRINTS" id="PR00081">
    <property type="entry name" value="GDHRDH"/>
</dbReference>
<evidence type="ECO:0000313" key="5">
    <source>
        <dbReference type="Proteomes" id="UP000619293"/>
    </source>
</evidence>
<dbReference type="GO" id="GO:0016020">
    <property type="term" value="C:membrane"/>
    <property type="evidence" value="ECO:0007669"/>
    <property type="project" value="TreeGrafter"/>
</dbReference>
<reference evidence="4 5" key="1">
    <citation type="submission" date="2021-01" db="EMBL/GenBank/DDBJ databases">
        <title>Whole genome shotgun sequence of Catellatospora chokoriensis NBRC 107358.</title>
        <authorList>
            <person name="Komaki H."/>
            <person name="Tamura T."/>
        </authorList>
    </citation>
    <scope>NUCLEOTIDE SEQUENCE [LARGE SCALE GENOMIC DNA]</scope>
    <source>
        <strain evidence="4 5">NBRC 107358</strain>
    </source>
</reference>
<name>A0A8J3K825_9ACTN</name>
<protein>
    <submittedName>
        <fullName evidence="4">Oxidoreductase</fullName>
    </submittedName>
</protein>
<dbReference type="PANTHER" id="PTHR44196">
    <property type="entry name" value="DEHYDROGENASE/REDUCTASE SDR FAMILY MEMBER 7B"/>
    <property type="match status" value="1"/>
</dbReference>
<dbReference type="InterPro" id="IPR020904">
    <property type="entry name" value="Sc_DH/Rdtase_CS"/>
</dbReference>
<evidence type="ECO:0000259" key="3">
    <source>
        <dbReference type="SMART" id="SM00822"/>
    </source>
</evidence>
<accession>A0A8J3K825</accession>
<dbReference type="NCBIfam" id="NF004526">
    <property type="entry name" value="PRK05872.1"/>
    <property type="match status" value="1"/>
</dbReference>
<organism evidence="4 5">
    <name type="scientific">Catellatospora chokoriensis</name>
    <dbReference type="NCBI Taxonomy" id="310353"/>
    <lineage>
        <taxon>Bacteria</taxon>
        <taxon>Bacillati</taxon>
        <taxon>Actinomycetota</taxon>
        <taxon>Actinomycetes</taxon>
        <taxon>Micromonosporales</taxon>
        <taxon>Micromonosporaceae</taxon>
        <taxon>Catellatospora</taxon>
    </lineage>
</organism>
<dbReference type="AlphaFoldDB" id="A0A8J3K825"/>
<evidence type="ECO:0000256" key="1">
    <source>
        <dbReference type="ARBA" id="ARBA00006484"/>
    </source>
</evidence>
<dbReference type="EMBL" id="BONG01000106">
    <property type="protein sequence ID" value="GIF94597.1"/>
    <property type="molecule type" value="Genomic_DNA"/>
</dbReference>
<gene>
    <name evidence="4" type="ORF">Cch02nite_80410</name>
</gene>
<dbReference type="PROSITE" id="PS00061">
    <property type="entry name" value="ADH_SHORT"/>
    <property type="match status" value="1"/>
</dbReference>
<evidence type="ECO:0000313" key="4">
    <source>
        <dbReference type="EMBL" id="GIF94597.1"/>
    </source>
</evidence>
<dbReference type="Proteomes" id="UP000619293">
    <property type="component" value="Unassembled WGS sequence"/>
</dbReference>
<comment type="caution">
    <text evidence="4">The sequence shown here is derived from an EMBL/GenBank/DDBJ whole genome shotgun (WGS) entry which is preliminary data.</text>
</comment>
<dbReference type="SMART" id="SM00822">
    <property type="entry name" value="PKS_KR"/>
    <property type="match status" value="1"/>
</dbReference>
<dbReference type="PANTHER" id="PTHR44196:SF1">
    <property type="entry name" value="DEHYDROGENASE_REDUCTASE SDR FAMILY MEMBER 7B"/>
    <property type="match status" value="1"/>
</dbReference>
<dbReference type="InterPro" id="IPR002347">
    <property type="entry name" value="SDR_fam"/>
</dbReference>